<gene>
    <name evidence="2" type="ORF">QU605_14415</name>
</gene>
<dbReference type="InterPro" id="IPR045749">
    <property type="entry name" value="DUF6090"/>
</dbReference>
<comment type="caution">
    <text evidence="2">The sequence shown here is derived from an EMBL/GenBank/DDBJ whole genome shotgun (WGS) entry which is preliminary data.</text>
</comment>
<keyword evidence="1" id="KW-1133">Transmembrane helix</keyword>
<dbReference type="Pfam" id="PF19578">
    <property type="entry name" value="DUF6090"/>
    <property type="match status" value="1"/>
</dbReference>
<dbReference type="Proteomes" id="UP001174839">
    <property type="component" value="Unassembled WGS sequence"/>
</dbReference>
<evidence type="ECO:0000313" key="2">
    <source>
        <dbReference type="EMBL" id="MDM9632668.1"/>
    </source>
</evidence>
<evidence type="ECO:0000313" key="3">
    <source>
        <dbReference type="Proteomes" id="UP001174839"/>
    </source>
</evidence>
<proteinExistence type="predicted"/>
<keyword evidence="1" id="KW-0812">Transmembrane</keyword>
<organism evidence="2 3">
    <name type="scientific">Robiginitalea aurantiaca</name>
    <dbReference type="NCBI Taxonomy" id="3056915"/>
    <lineage>
        <taxon>Bacteria</taxon>
        <taxon>Pseudomonadati</taxon>
        <taxon>Bacteroidota</taxon>
        <taxon>Flavobacteriia</taxon>
        <taxon>Flavobacteriales</taxon>
        <taxon>Flavobacteriaceae</taxon>
        <taxon>Robiginitalea</taxon>
    </lineage>
</organism>
<keyword evidence="1" id="KW-0472">Membrane</keyword>
<dbReference type="RefSeq" id="WP_289726032.1">
    <property type="nucleotide sequence ID" value="NZ_JAUDUY010000012.1"/>
</dbReference>
<evidence type="ECO:0000256" key="1">
    <source>
        <dbReference type="SAM" id="Phobius"/>
    </source>
</evidence>
<accession>A0ABT7WIB5</accession>
<protein>
    <submittedName>
        <fullName evidence="2">DUF6090 family protein</fullName>
    </submittedName>
</protein>
<feature type="transmembrane region" description="Helical" evidence="1">
    <location>
        <begin position="21"/>
        <end position="42"/>
    </location>
</feature>
<reference evidence="2" key="1">
    <citation type="submission" date="2023-06" db="EMBL/GenBank/DDBJ databases">
        <title>Robiginitalea aurantiacus sp. nov. and Algoriphagus sediminis sp. nov., isolated from coastal sediment.</title>
        <authorList>
            <person name="Zhou Z.Y."/>
            <person name="An J."/>
            <person name="Jia Y.W."/>
            <person name="Du Z.J."/>
        </authorList>
    </citation>
    <scope>NUCLEOTIDE SEQUENCE</scope>
    <source>
        <strain evidence="2">M39</strain>
    </source>
</reference>
<name>A0ABT7WIB5_9FLAO</name>
<sequence>MIRFFRQIRHRLITENKFSKYLLYAVGEILLVVIGILIALQVDSWNEDKQNLKVERVFYSDILGDLNKDSLKLEGLTQFYKNRIENAGWLLRKVRTPGSIVDGREIGKHVQPLYLGASSITYNSTYEASKSSGDFAYFRNKDILKNINQYYADFGELSGILTATTRWLETSLEPILSTYPENYITAESGSYVLTSELDDLSELFEFITAIEDTRDLPLEIENILKRPEFENYLTGDLGRSFNALASIERRMQRMEMLKMEIVTYLEELNQQ</sequence>
<dbReference type="EMBL" id="JAUDUY010000012">
    <property type="protein sequence ID" value="MDM9632668.1"/>
    <property type="molecule type" value="Genomic_DNA"/>
</dbReference>
<keyword evidence="3" id="KW-1185">Reference proteome</keyword>